<sequence>MRAIIPPLALRWHDGMPRKLINKAIEVLASGMPQPAIFNDKVNILRLVSLGCPIKDANNYSINNCMVPTIPGKNFNHKSDWATGIPVPLCLNYALGISPLALIKRGGDKTIDPATLSSVDELLDVTVENCKWLAHQLTLIANIADAIYQEYAPRPFLSAVIDDCIERAQDVRDWNYTPDYRDIVFLGLNNGADSLAAIKKLVFDEKKISMEKLVKALKSNWHGYEDLQQMCLGAPKFGNDDDYVDSISRELGRRISEETMKCKTNRGTPVTVDGTTATGWWSLGRLCAATADGRRAGEALHDWSISPMAGRDKRGPTAVLKSVSKVDPLMTWNHLLNQSFMPQYLLGHNAELFAQYLKTFGDLGIHHIQFTTVDRETLKDARSHPEKHSSLMVRVAGFSAYFIDLDKNLQDSIIARTPQCF</sequence>
<keyword evidence="2" id="KW-0456">Lyase</keyword>
<evidence type="ECO:0000313" key="6">
    <source>
        <dbReference type="EMBL" id="RII00560.1"/>
    </source>
</evidence>
<organism evidence="6 7">
    <name type="scientific">candidate division NPL-UPA2 bacterium Unc8</name>
    <dbReference type="NCBI Taxonomy" id="1980939"/>
    <lineage>
        <taxon>Bacteria</taxon>
    </lineage>
</organism>
<evidence type="ECO:0000259" key="5">
    <source>
        <dbReference type="PROSITE" id="PS51554"/>
    </source>
</evidence>
<keyword evidence="1 3" id="KW-0556">Organic radical</keyword>
<dbReference type="SUPFAM" id="SSF51998">
    <property type="entry name" value="PFL-like glycyl radical enzymes"/>
    <property type="match status" value="1"/>
</dbReference>
<evidence type="ECO:0000259" key="4">
    <source>
        <dbReference type="PROSITE" id="PS51149"/>
    </source>
</evidence>
<evidence type="ECO:0000256" key="1">
    <source>
        <dbReference type="ARBA" id="ARBA00022818"/>
    </source>
</evidence>
<reference evidence="6 7" key="1">
    <citation type="submission" date="2018-08" db="EMBL/GenBank/DDBJ databases">
        <title>Draft genome of candidate division NPL-UPA2 bacterium Unc8 that adapted to ultra-basic serpentinizing groundwater.</title>
        <authorList>
            <person name="Ishii S."/>
            <person name="Suzuki S."/>
            <person name="Nealson K.H."/>
        </authorList>
    </citation>
    <scope>NUCLEOTIDE SEQUENCE [LARGE SCALE GENOMIC DNA]</scope>
    <source>
        <strain evidence="6">Unc8</strain>
    </source>
</reference>
<evidence type="ECO:0008006" key="8">
    <source>
        <dbReference type="Google" id="ProtNLM"/>
    </source>
</evidence>
<feature type="domain" description="Glycine radical" evidence="4">
    <location>
        <begin position="303"/>
        <end position="421"/>
    </location>
</feature>
<dbReference type="PROSITE" id="PS51149">
    <property type="entry name" value="GLY_RADICAL_2"/>
    <property type="match status" value="1"/>
</dbReference>
<feature type="domain" description="PFL" evidence="5">
    <location>
        <begin position="1"/>
        <end position="295"/>
    </location>
</feature>
<dbReference type="EMBL" id="NDHY01000003">
    <property type="protein sequence ID" value="RII00560.1"/>
    <property type="molecule type" value="Genomic_DNA"/>
</dbReference>
<evidence type="ECO:0000256" key="2">
    <source>
        <dbReference type="ARBA" id="ARBA00023239"/>
    </source>
</evidence>
<gene>
    <name evidence="6" type="ORF">B9J77_02195</name>
</gene>
<evidence type="ECO:0000313" key="7">
    <source>
        <dbReference type="Proteomes" id="UP000266287"/>
    </source>
</evidence>
<dbReference type="Pfam" id="PF01228">
    <property type="entry name" value="Gly_radical"/>
    <property type="match status" value="1"/>
</dbReference>
<accession>A0A399FYV7</accession>
<dbReference type="InterPro" id="IPR004184">
    <property type="entry name" value="PFL_dom"/>
</dbReference>
<dbReference type="InterPro" id="IPR051215">
    <property type="entry name" value="GRE"/>
</dbReference>
<comment type="caution">
    <text evidence="6">The sequence shown here is derived from an EMBL/GenBank/DDBJ whole genome shotgun (WGS) entry which is preliminary data.</text>
</comment>
<dbReference type="GO" id="GO:0005829">
    <property type="term" value="C:cytosol"/>
    <property type="evidence" value="ECO:0007669"/>
    <property type="project" value="TreeGrafter"/>
</dbReference>
<dbReference type="GO" id="GO:0016829">
    <property type="term" value="F:lyase activity"/>
    <property type="evidence" value="ECO:0007669"/>
    <property type="project" value="UniProtKB-KW"/>
</dbReference>
<dbReference type="Pfam" id="PF02901">
    <property type="entry name" value="PFL-like"/>
    <property type="match status" value="1"/>
</dbReference>
<proteinExistence type="predicted"/>
<dbReference type="PROSITE" id="PS51554">
    <property type="entry name" value="PFL"/>
    <property type="match status" value="1"/>
</dbReference>
<evidence type="ECO:0000256" key="3">
    <source>
        <dbReference type="PROSITE-ProRule" id="PRU00493"/>
    </source>
</evidence>
<dbReference type="Proteomes" id="UP000266287">
    <property type="component" value="Unassembled WGS sequence"/>
</dbReference>
<name>A0A399FYV7_UNCN2</name>
<dbReference type="InterPro" id="IPR001150">
    <property type="entry name" value="Gly_radical"/>
</dbReference>
<dbReference type="PANTHER" id="PTHR43641:SF2">
    <property type="entry name" value="DEHYDRATASE YBIW-RELATED"/>
    <property type="match status" value="1"/>
</dbReference>
<dbReference type="AlphaFoldDB" id="A0A399FYV7"/>
<feature type="modified residue" description="Glycine radical" evidence="3">
    <location>
        <position position="397"/>
    </location>
</feature>
<protein>
    <recommendedName>
        <fullName evidence="8">Formate acetyltransferase</fullName>
    </recommendedName>
</protein>
<dbReference type="Gene3D" id="3.20.70.20">
    <property type="match status" value="1"/>
</dbReference>
<dbReference type="PANTHER" id="PTHR43641">
    <property type="entry name" value="FORMATE ACETYLTRANSFERASE 3-RELATED"/>
    <property type="match status" value="1"/>
</dbReference>